<dbReference type="Proteomes" id="UP001165064">
    <property type="component" value="Unassembled WGS sequence"/>
</dbReference>
<gene>
    <name evidence="1" type="ORF">Amon02_000346100</name>
</gene>
<evidence type="ECO:0000313" key="1">
    <source>
        <dbReference type="EMBL" id="GME78464.1"/>
    </source>
</evidence>
<sequence length="224" mass="25761">MMGRCNVGKSSLINALVSNNKESVTKYARVRQFAGYTPCLNFYNVGGLFRLVDSPGYGVKGKDWQGELVFEYLLNRRVLKNSYLILDAKVGLNEYDELILNNLVQMGVPFDVIFNKIDKVTDKQRVHHLQKVIKNSVLSTLNIQPRYYFVNSVDDPKSGLSQRTGINEIRLSILESCGLEVKSLKPKLRKKKENQIEERIKRKNVLDSIKKTKQKQKQKEEAKH</sequence>
<protein>
    <submittedName>
        <fullName evidence="1">Unnamed protein product</fullName>
    </submittedName>
</protein>
<evidence type="ECO:0000313" key="2">
    <source>
        <dbReference type="Proteomes" id="UP001165064"/>
    </source>
</evidence>
<accession>A0ACB5T150</accession>
<name>A0ACB5T150_AMBMO</name>
<keyword evidence="2" id="KW-1185">Reference proteome</keyword>
<dbReference type="EMBL" id="BSXS01002206">
    <property type="protein sequence ID" value="GME78464.1"/>
    <property type="molecule type" value="Genomic_DNA"/>
</dbReference>
<reference evidence="1" key="1">
    <citation type="submission" date="2023-04" db="EMBL/GenBank/DDBJ databases">
        <title>Ambrosiozyma monospora NBRC 10751.</title>
        <authorList>
            <person name="Ichikawa N."/>
            <person name="Sato H."/>
            <person name="Tonouchi N."/>
        </authorList>
    </citation>
    <scope>NUCLEOTIDE SEQUENCE</scope>
    <source>
        <strain evidence="1">NBRC 10751</strain>
    </source>
</reference>
<comment type="caution">
    <text evidence="1">The sequence shown here is derived from an EMBL/GenBank/DDBJ whole genome shotgun (WGS) entry which is preliminary data.</text>
</comment>
<organism evidence="1 2">
    <name type="scientific">Ambrosiozyma monospora</name>
    <name type="common">Yeast</name>
    <name type="synonym">Endomycopsis monosporus</name>
    <dbReference type="NCBI Taxonomy" id="43982"/>
    <lineage>
        <taxon>Eukaryota</taxon>
        <taxon>Fungi</taxon>
        <taxon>Dikarya</taxon>
        <taxon>Ascomycota</taxon>
        <taxon>Saccharomycotina</taxon>
        <taxon>Pichiomycetes</taxon>
        <taxon>Pichiales</taxon>
        <taxon>Pichiaceae</taxon>
        <taxon>Ambrosiozyma</taxon>
    </lineage>
</organism>
<proteinExistence type="predicted"/>